<protein>
    <submittedName>
        <fullName evidence="1">Uncharacterized protein</fullName>
    </submittedName>
</protein>
<gene>
    <name evidence="1" type="ORF">BCR44DRAFT_304974</name>
</gene>
<dbReference type="GO" id="GO:0003676">
    <property type="term" value="F:nucleic acid binding"/>
    <property type="evidence" value="ECO:0007669"/>
    <property type="project" value="InterPro"/>
</dbReference>
<dbReference type="AlphaFoldDB" id="A0A1Y2I383"/>
<name>A0A1Y2I383_9FUNG</name>
<dbReference type="InterPro" id="IPR011856">
    <property type="entry name" value="tRNA_endonuc-like_dom_sf"/>
</dbReference>
<dbReference type="Proteomes" id="UP000193411">
    <property type="component" value="Unassembled WGS sequence"/>
</dbReference>
<evidence type="ECO:0000313" key="2">
    <source>
        <dbReference type="Proteomes" id="UP000193411"/>
    </source>
</evidence>
<accession>A0A1Y2I383</accession>
<proteinExistence type="predicted"/>
<dbReference type="OrthoDB" id="48041at2759"/>
<comment type="caution">
    <text evidence="1">The sequence shown here is derived from an EMBL/GenBank/DDBJ whole genome shotgun (WGS) entry which is preliminary data.</text>
</comment>
<evidence type="ECO:0000313" key="1">
    <source>
        <dbReference type="EMBL" id="ORZ41338.1"/>
    </source>
</evidence>
<dbReference type="EMBL" id="MCFL01000001">
    <property type="protein sequence ID" value="ORZ41338.1"/>
    <property type="molecule type" value="Genomic_DNA"/>
</dbReference>
<sequence>MPELVEQLSSQLSQNQPFFTTPFRNKVMLMVKVCDLAYSHPDPNRRTVIAHGDTYGCDFVTYPGPCCLLLTSAPAPALVTEYSLSDDPLVCHSSALFNAVKPNSVLPRDAMAQARLGVTTQKRVVYGTCSTEDPSLSCRDWLMLLSSRPSIVADSVSIHTLTWTGW</sequence>
<keyword evidence="2" id="KW-1185">Reference proteome</keyword>
<reference evidence="1 2" key="1">
    <citation type="submission" date="2016-07" db="EMBL/GenBank/DDBJ databases">
        <title>Pervasive Adenine N6-methylation of Active Genes in Fungi.</title>
        <authorList>
            <consortium name="DOE Joint Genome Institute"/>
            <person name="Mondo S.J."/>
            <person name="Dannebaum R.O."/>
            <person name="Kuo R.C."/>
            <person name="Labutti K."/>
            <person name="Haridas S."/>
            <person name="Kuo A."/>
            <person name="Salamov A."/>
            <person name="Ahrendt S.R."/>
            <person name="Lipzen A."/>
            <person name="Sullivan W."/>
            <person name="Andreopoulos W.B."/>
            <person name="Clum A."/>
            <person name="Lindquist E."/>
            <person name="Daum C."/>
            <person name="Ramamoorthy G.K."/>
            <person name="Gryganskyi A."/>
            <person name="Culley D."/>
            <person name="Magnuson J.K."/>
            <person name="James T.Y."/>
            <person name="O'Malley M.A."/>
            <person name="Stajich J.E."/>
            <person name="Spatafora J.W."/>
            <person name="Visel A."/>
            <person name="Grigoriev I.V."/>
        </authorList>
    </citation>
    <scope>NUCLEOTIDE SEQUENCE [LARGE SCALE GENOMIC DNA]</scope>
    <source>
        <strain evidence="1 2">PL171</strain>
    </source>
</reference>
<organism evidence="1 2">
    <name type="scientific">Catenaria anguillulae PL171</name>
    <dbReference type="NCBI Taxonomy" id="765915"/>
    <lineage>
        <taxon>Eukaryota</taxon>
        <taxon>Fungi</taxon>
        <taxon>Fungi incertae sedis</taxon>
        <taxon>Blastocladiomycota</taxon>
        <taxon>Blastocladiomycetes</taxon>
        <taxon>Blastocladiales</taxon>
        <taxon>Catenariaceae</taxon>
        <taxon>Catenaria</taxon>
    </lineage>
</organism>
<dbReference type="Gene3D" id="3.40.1350.10">
    <property type="match status" value="1"/>
</dbReference>